<sequence length="734" mass="76186">MQLSKLGQGLAVSAVSALVITGLAVSAAPATAADTAGVRLISQADGLASMRRDASNSVGLTVALTAQRLDPNATISFEVNANPVATDDDPGWTAVATSGETVHQPYTSVQWTPSTDLVGTRIALRAVATVPAGSGSVETRTYSTRRDVALTGAQSTTHAVSVGTSPFDDFFIPIGPSFPVPSAGQIGHYFAQPYRDSGRTASLLRVYGTTSATSGTVELSAWNAADGAFRGQTNAAVSAATLKTNGYSSTAVSGGSFRGLLDISGFDARSGDALAVRAARDTDAVLPVQLTAQRLTAISVGEPYLGEEGASVTLTVLDQDSDSVPGAEVRRMSDGSLVDYTDINGQVSVSQPSSTSERYYANTTDNDAYEKRVDVATAPVRTPAPDAVATGTEAVFAHGPVFDDQEYRAGDIALQVLDQGGAPIRGQQQVTYSVRAAGAEPTAPTTVSTDLNGRVEIPFDPEAPDGEYVLSFTAPESAGGAEMTPVRFVAGDAELDLTPRAGTAPSGGRITYDGRLTVEGKPLPDHAIDLDYTRGTEEAPGTEADAALLVDGLRVLDAQTYSEDDGSFSVTVDDLAEAGGPAETGGRLTVATRDLGDLIEATADFTAAPDTTPTPTPTPTATPAPVPTPTPTPTPVTDPAKATVTLRLTGTDAGPARDRLRIAGSTEVAGQKVRIHVKGARGHWRSVKTLRLDERGNADVTLRDRNGDAVTHYRVRLLPNPDSFAFTSKVLRLR</sequence>
<evidence type="ECO:0000313" key="4">
    <source>
        <dbReference type="Proteomes" id="UP000649289"/>
    </source>
</evidence>
<feature type="signal peptide" evidence="2">
    <location>
        <begin position="1"/>
        <end position="32"/>
    </location>
</feature>
<dbReference type="RefSeq" id="WP_191197889.1">
    <property type="nucleotide sequence ID" value="NZ_BAAAPA010000002.1"/>
</dbReference>
<evidence type="ECO:0008006" key="5">
    <source>
        <dbReference type="Google" id="ProtNLM"/>
    </source>
</evidence>
<evidence type="ECO:0000256" key="2">
    <source>
        <dbReference type="SAM" id="SignalP"/>
    </source>
</evidence>
<proteinExistence type="predicted"/>
<dbReference type="EMBL" id="JACXYY010000001">
    <property type="protein sequence ID" value="MBD3913580.1"/>
    <property type="molecule type" value="Genomic_DNA"/>
</dbReference>
<feature type="region of interest" description="Disordered" evidence="1">
    <location>
        <begin position="604"/>
        <end position="639"/>
    </location>
</feature>
<keyword evidence="2" id="KW-0732">Signal</keyword>
<organism evidence="3 4">
    <name type="scientific">Nocardioides hwasunensis</name>
    <dbReference type="NCBI Taxonomy" id="397258"/>
    <lineage>
        <taxon>Bacteria</taxon>
        <taxon>Bacillati</taxon>
        <taxon>Actinomycetota</taxon>
        <taxon>Actinomycetes</taxon>
        <taxon>Propionibacteriales</taxon>
        <taxon>Nocardioidaceae</taxon>
        <taxon>Nocardioides</taxon>
    </lineage>
</organism>
<feature type="chain" id="PRO_5047209852" description="Big-1 domain-containing protein" evidence="2">
    <location>
        <begin position="33"/>
        <end position="734"/>
    </location>
</feature>
<reference evidence="3 4" key="1">
    <citation type="submission" date="2020-09" db="EMBL/GenBank/DDBJ databases">
        <title>novel species in genus Nocardioides.</title>
        <authorList>
            <person name="Zhang G."/>
        </authorList>
    </citation>
    <scope>NUCLEOTIDE SEQUENCE [LARGE SCALE GENOMIC DNA]</scope>
    <source>
        <strain evidence="3 4">19197</strain>
    </source>
</reference>
<evidence type="ECO:0000313" key="3">
    <source>
        <dbReference type="EMBL" id="MBD3913580.1"/>
    </source>
</evidence>
<protein>
    <recommendedName>
        <fullName evidence="5">Big-1 domain-containing protein</fullName>
    </recommendedName>
</protein>
<feature type="compositionally biased region" description="Pro residues" evidence="1">
    <location>
        <begin position="612"/>
        <end position="636"/>
    </location>
</feature>
<name>A0ABR8MBR1_9ACTN</name>
<comment type="caution">
    <text evidence="3">The sequence shown here is derived from an EMBL/GenBank/DDBJ whole genome shotgun (WGS) entry which is preliminary data.</text>
</comment>
<accession>A0ABR8MBR1</accession>
<keyword evidence="4" id="KW-1185">Reference proteome</keyword>
<evidence type="ECO:0000256" key="1">
    <source>
        <dbReference type="SAM" id="MobiDB-lite"/>
    </source>
</evidence>
<gene>
    <name evidence="3" type="ORF">IEZ25_03040</name>
</gene>
<dbReference type="Proteomes" id="UP000649289">
    <property type="component" value="Unassembled WGS sequence"/>
</dbReference>